<feature type="compositionally biased region" description="Polar residues" evidence="1">
    <location>
        <begin position="78"/>
        <end position="87"/>
    </location>
</feature>
<dbReference type="Proteomes" id="UP000306753">
    <property type="component" value="Unassembled WGS sequence"/>
</dbReference>
<evidence type="ECO:0000313" key="4">
    <source>
        <dbReference type="Proteomes" id="UP000306753"/>
    </source>
</evidence>
<name>A0A5R9QGX3_9GAMM</name>
<sequence>MNTKTLTALTLAGLFGLFSSAHAAGTSDNPSGAGPTSSATEQEGGNTTGLGTPDASTSGRGAGVDTGSDLGPDDADQAGSSSGTNQN</sequence>
<evidence type="ECO:0000256" key="1">
    <source>
        <dbReference type="SAM" id="MobiDB-lite"/>
    </source>
</evidence>
<feature type="region of interest" description="Disordered" evidence="1">
    <location>
        <begin position="21"/>
        <end position="87"/>
    </location>
</feature>
<evidence type="ECO:0000256" key="2">
    <source>
        <dbReference type="SAM" id="SignalP"/>
    </source>
</evidence>
<feature type="compositionally biased region" description="Polar residues" evidence="1">
    <location>
        <begin position="26"/>
        <end position="45"/>
    </location>
</feature>
<feature type="chain" id="PRO_5024384772" evidence="2">
    <location>
        <begin position="24"/>
        <end position="87"/>
    </location>
</feature>
<feature type="signal peptide" evidence="2">
    <location>
        <begin position="1"/>
        <end position="23"/>
    </location>
</feature>
<keyword evidence="4" id="KW-1185">Reference proteome</keyword>
<organism evidence="3 4">
    <name type="scientific">Stutzerimonas nosocomialis</name>
    <dbReference type="NCBI Taxonomy" id="1056496"/>
    <lineage>
        <taxon>Bacteria</taxon>
        <taxon>Pseudomonadati</taxon>
        <taxon>Pseudomonadota</taxon>
        <taxon>Gammaproteobacteria</taxon>
        <taxon>Pseudomonadales</taxon>
        <taxon>Pseudomonadaceae</taxon>
        <taxon>Stutzerimonas</taxon>
    </lineage>
</organism>
<evidence type="ECO:0000313" key="3">
    <source>
        <dbReference type="EMBL" id="TLX64469.1"/>
    </source>
</evidence>
<accession>A0A5R9QGX3</accession>
<proteinExistence type="predicted"/>
<comment type="caution">
    <text evidence="3">The sequence shown here is derived from an EMBL/GenBank/DDBJ whole genome shotgun (WGS) entry which is preliminary data.</text>
</comment>
<reference evidence="3 4" key="1">
    <citation type="journal article" date="2017" name="Eur. J. Clin. Microbiol. Infect. Dis.">
        <title>Uncommonly isolated clinical Pseudomonas: identification and phylogenetic assignation.</title>
        <authorList>
            <person name="Mulet M."/>
            <person name="Gomila M."/>
            <person name="Ramirez A."/>
            <person name="Cardew S."/>
            <person name="Moore E.R."/>
            <person name="Lalucat J."/>
            <person name="Garcia-Valdes E."/>
        </authorList>
    </citation>
    <scope>NUCLEOTIDE SEQUENCE [LARGE SCALE GENOMIC DNA]</scope>
    <source>
        <strain evidence="3 4">SD129</strain>
    </source>
</reference>
<dbReference type="RefSeq" id="WP_138406780.1">
    <property type="nucleotide sequence ID" value="NZ_QLAE01000003.1"/>
</dbReference>
<dbReference type="AlphaFoldDB" id="A0A5R9QGX3"/>
<dbReference type="EMBL" id="QLAG01000005">
    <property type="protein sequence ID" value="TLX64469.1"/>
    <property type="molecule type" value="Genomic_DNA"/>
</dbReference>
<keyword evidence="2" id="KW-0732">Signal</keyword>
<protein>
    <submittedName>
        <fullName evidence="3">Uncharacterized protein</fullName>
    </submittedName>
</protein>
<gene>
    <name evidence="3" type="ORF">DN820_05345</name>
</gene>